<evidence type="ECO:0000313" key="3">
    <source>
        <dbReference type="Proteomes" id="UP000092607"/>
    </source>
</evidence>
<organism evidence="2 3">
    <name type="scientific">Moraxella lacunata</name>
    <dbReference type="NCBI Taxonomy" id="477"/>
    <lineage>
        <taxon>Bacteria</taxon>
        <taxon>Pseudomonadati</taxon>
        <taxon>Pseudomonadota</taxon>
        <taxon>Gammaproteobacteria</taxon>
        <taxon>Moraxellales</taxon>
        <taxon>Moraxellaceae</taxon>
        <taxon>Moraxella</taxon>
    </lineage>
</organism>
<feature type="transmembrane region" description="Helical" evidence="1">
    <location>
        <begin position="81"/>
        <end position="103"/>
    </location>
</feature>
<dbReference type="RefSeq" id="WP_065255625.1">
    <property type="nucleotide sequence ID" value="NZ_JBPAGO010000001.1"/>
</dbReference>
<evidence type="ECO:0000313" key="2">
    <source>
        <dbReference type="EMBL" id="OBX60241.1"/>
    </source>
</evidence>
<feature type="transmembrane region" description="Helical" evidence="1">
    <location>
        <begin position="43"/>
        <end position="60"/>
    </location>
</feature>
<dbReference type="Proteomes" id="UP000092607">
    <property type="component" value="Unassembled WGS sequence"/>
</dbReference>
<sequence length="124" mass="14929">MNKFSPIIIVEYVFLLLLFFMIMGDWEWDRFYQFIKSSNVDIIFGLIIGFLFIIFSNFLNDKIIDCLKKRWNIKTSYSIKFLLKISILWLICKIYAYCAWLIMVTSFLKRRFVATCDTLTNDDK</sequence>
<gene>
    <name evidence="2" type="ORF">A9309_09635</name>
</gene>
<dbReference type="AlphaFoldDB" id="A0A1B8PWB4"/>
<evidence type="ECO:0000256" key="1">
    <source>
        <dbReference type="SAM" id="Phobius"/>
    </source>
</evidence>
<protein>
    <submittedName>
        <fullName evidence="2">Uncharacterized protein</fullName>
    </submittedName>
</protein>
<feature type="transmembrane region" description="Helical" evidence="1">
    <location>
        <begin position="7"/>
        <end position="23"/>
    </location>
</feature>
<reference evidence="2 3" key="1">
    <citation type="submission" date="2016-06" db="EMBL/GenBank/DDBJ databases">
        <title>Draft genome of Moraxella lacunata CCUG 57757A.</title>
        <authorList>
            <person name="Salva-Serra F."/>
            <person name="Engstrom-Jakobsson H."/>
            <person name="Thorell K."/>
            <person name="Gonzales-Siles L."/>
            <person name="Karlsson R."/>
            <person name="Boulund F."/>
            <person name="Engstrand L."/>
            <person name="Kristiansson E."/>
            <person name="Moore E."/>
        </authorList>
    </citation>
    <scope>NUCLEOTIDE SEQUENCE [LARGE SCALE GENOMIC DNA]</scope>
    <source>
        <strain evidence="2 3">CCUG 57757A</strain>
    </source>
</reference>
<keyword evidence="1" id="KW-0812">Transmembrane</keyword>
<dbReference type="EMBL" id="LZMS01000088">
    <property type="protein sequence ID" value="OBX60241.1"/>
    <property type="molecule type" value="Genomic_DNA"/>
</dbReference>
<keyword evidence="1" id="KW-0472">Membrane</keyword>
<accession>A0A1B8PWB4</accession>
<comment type="caution">
    <text evidence="2">The sequence shown here is derived from an EMBL/GenBank/DDBJ whole genome shotgun (WGS) entry which is preliminary data.</text>
</comment>
<proteinExistence type="predicted"/>
<name>A0A1B8PWB4_MORLA</name>
<keyword evidence="1" id="KW-1133">Transmembrane helix</keyword>